<dbReference type="AlphaFoldDB" id="A0A285TXJ9"/>
<accession>A0A285TXJ9</accession>
<dbReference type="Pfam" id="PF03551">
    <property type="entry name" value="PadR"/>
    <property type="match status" value="1"/>
</dbReference>
<gene>
    <name evidence="2" type="ORF">SAMN05428964_10968</name>
</gene>
<sequence length="108" mass="12242">MNENPLPKVTAFEFSLLMAIRVGGPNVDDTRLTKVVFGDATGREIPTAQVYAALQRLEQDGMITSRETTELTELEPIQGEKSERLYELTVLGQETLEDSFRNIHQFQR</sequence>
<proteinExistence type="predicted"/>
<dbReference type="Gene3D" id="1.10.10.10">
    <property type="entry name" value="Winged helix-like DNA-binding domain superfamily/Winged helix DNA-binding domain"/>
    <property type="match status" value="1"/>
</dbReference>
<evidence type="ECO:0000313" key="3">
    <source>
        <dbReference type="Proteomes" id="UP000219068"/>
    </source>
</evidence>
<dbReference type="InterPro" id="IPR005149">
    <property type="entry name" value="Tscrpt_reg_PadR_N"/>
</dbReference>
<feature type="domain" description="Transcription regulator PadR N-terminal" evidence="1">
    <location>
        <begin position="42"/>
        <end position="97"/>
    </location>
</feature>
<reference evidence="2 3" key="1">
    <citation type="submission" date="2017-08" db="EMBL/GenBank/DDBJ databases">
        <authorList>
            <person name="de Groot N.N."/>
        </authorList>
    </citation>
    <scope>NUCLEOTIDE SEQUENCE [LARGE SCALE GENOMIC DNA]</scope>
    <source>
        <strain evidence="2 3">USBA 78</strain>
    </source>
</reference>
<dbReference type="EMBL" id="OBMM01000009">
    <property type="protein sequence ID" value="SOC30512.1"/>
    <property type="molecule type" value="Genomic_DNA"/>
</dbReference>
<dbReference type="SUPFAM" id="SSF46785">
    <property type="entry name" value="Winged helix' DNA-binding domain"/>
    <property type="match status" value="1"/>
</dbReference>
<evidence type="ECO:0000313" key="2">
    <source>
        <dbReference type="EMBL" id="SOC30512.1"/>
    </source>
</evidence>
<dbReference type="InterPro" id="IPR036388">
    <property type="entry name" value="WH-like_DNA-bd_sf"/>
</dbReference>
<dbReference type="Proteomes" id="UP000219068">
    <property type="component" value="Unassembled WGS sequence"/>
</dbReference>
<organism evidence="2 3">
    <name type="scientific">Thalassospira xiamenensis</name>
    <dbReference type="NCBI Taxonomy" id="220697"/>
    <lineage>
        <taxon>Bacteria</taxon>
        <taxon>Pseudomonadati</taxon>
        <taxon>Pseudomonadota</taxon>
        <taxon>Alphaproteobacteria</taxon>
        <taxon>Rhodospirillales</taxon>
        <taxon>Thalassospiraceae</taxon>
        <taxon>Thalassospira</taxon>
    </lineage>
</organism>
<dbReference type="RefSeq" id="WP_097053626.1">
    <property type="nucleotide sequence ID" value="NZ_OBMM01000009.1"/>
</dbReference>
<name>A0A285TXJ9_9PROT</name>
<dbReference type="InterPro" id="IPR036390">
    <property type="entry name" value="WH_DNA-bd_sf"/>
</dbReference>
<protein>
    <submittedName>
        <fullName evidence="2">Transcriptional regulator PadR-like family protein</fullName>
    </submittedName>
</protein>
<evidence type="ECO:0000259" key="1">
    <source>
        <dbReference type="Pfam" id="PF03551"/>
    </source>
</evidence>